<comment type="caution">
    <text evidence="1">The sequence shown here is derived from an EMBL/GenBank/DDBJ whole genome shotgun (WGS) entry which is preliminary data.</text>
</comment>
<reference evidence="1 2" key="1">
    <citation type="submission" date="2018-09" db="EMBL/GenBank/DDBJ databases">
        <title>Genome sequence of Veillonella atypica isolated from periodontal Korean patients.</title>
        <authorList>
            <person name="Lee J.-H."/>
            <person name="Moon J.-H."/>
            <person name="Shin S.-Y."/>
        </authorList>
    </citation>
    <scope>NUCLEOTIDE SEQUENCE [LARGE SCALE GENOMIC DNA]</scope>
    <source>
        <strain evidence="1 2">KHUD_V1</strain>
    </source>
</reference>
<evidence type="ECO:0000313" key="2">
    <source>
        <dbReference type="Proteomes" id="UP000277803"/>
    </source>
</evidence>
<proteinExistence type="predicted"/>
<protein>
    <submittedName>
        <fullName evidence="1">Uncharacterized protein</fullName>
    </submittedName>
</protein>
<dbReference type="AlphaFoldDB" id="A0A3A6W736"/>
<gene>
    <name evidence="1" type="ORF">D2965_05175</name>
</gene>
<dbReference type="EMBL" id="QXZZ01000026">
    <property type="protein sequence ID" value="RJY50475.1"/>
    <property type="molecule type" value="Genomic_DNA"/>
</dbReference>
<dbReference type="RefSeq" id="WP_119982507.1">
    <property type="nucleotide sequence ID" value="NZ_QXZZ01000026.1"/>
</dbReference>
<name>A0A3A6W736_9FIRM</name>
<dbReference type="Proteomes" id="UP000277803">
    <property type="component" value="Unassembled WGS sequence"/>
</dbReference>
<accession>A0A3A6W736</accession>
<evidence type="ECO:0000313" key="1">
    <source>
        <dbReference type="EMBL" id="RJY50475.1"/>
    </source>
</evidence>
<organism evidence="1 2">
    <name type="scientific">Veillonella atypica</name>
    <dbReference type="NCBI Taxonomy" id="39777"/>
    <lineage>
        <taxon>Bacteria</taxon>
        <taxon>Bacillati</taxon>
        <taxon>Bacillota</taxon>
        <taxon>Negativicutes</taxon>
        <taxon>Veillonellales</taxon>
        <taxon>Veillonellaceae</taxon>
        <taxon>Veillonella</taxon>
    </lineage>
</organism>
<sequence length="122" mass="14279">MEHIKELIRMATHFNVTPDYDNVLQYIYDSERQFLLNILNDEELPSELNQLLDKRVAARFIEHHKDTILQSSDLQPISKLKEGDTEIEFNSAHNAATTLSTLTSKWLSLEGTDITCYRKLRW</sequence>